<dbReference type="AlphaFoldDB" id="A0A9P1H2F0"/>
<dbReference type="Pfam" id="PF07958">
    <property type="entry name" value="DUF1688"/>
    <property type="match status" value="2"/>
</dbReference>
<dbReference type="InterPro" id="IPR012469">
    <property type="entry name" value="DUF1688"/>
</dbReference>
<dbReference type="Proteomes" id="UP000838763">
    <property type="component" value="Unassembled WGS sequence"/>
</dbReference>
<accession>A0A9P1H2F0</accession>
<evidence type="ECO:0008006" key="3">
    <source>
        <dbReference type="Google" id="ProtNLM"/>
    </source>
</evidence>
<evidence type="ECO:0000313" key="1">
    <source>
        <dbReference type="EMBL" id="CAI4214751.1"/>
    </source>
</evidence>
<organism evidence="1 2">
    <name type="scientific">Parascedosporium putredinis</name>
    <dbReference type="NCBI Taxonomy" id="1442378"/>
    <lineage>
        <taxon>Eukaryota</taxon>
        <taxon>Fungi</taxon>
        <taxon>Dikarya</taxon>
        <taxon>Ascomycota</taxon>
        <taxon>Pezizomycotina</taxon>
        <taxon>Sordariomycetes</taxon>
        <taxon>Hypocreomycetidae</taxon>
        <taxon>Microascales</taxon>
        <taxon>Microascaceae</taxon>
        <taxon>Parascedosporium</taxon>
    </lineage>
</organism>
<proteinExistence type="predicted"/>
<dbReference type="EMBL" id="CALLCH030000012">
    <property type="protein sequence ID" value="CAI4214751.1"/>
    <property type="molecule type" value="Genomic_DNA"/>
</dbReference>
<dbReference type="PANTHER" id="PTHR31687:SF3">
    <property type="entry name" value="PROTEIN URG3"/>
    <property type="match status" value="1"/>
</dbReference>
<keyword evidence="2" id="KW-1185">Reference proteome</keyword>
<gene>
    <name evidence="1" type="ORF">PPNO1_LOCUS4481</name>
</gene>
<dbReference type="PANTHER" id="PTHR31687">
    <property type="match status" value="1"/>
</dbReference>
<dbReference type="OrthoDB" id="2153176at2759"/>
<protein>
    <recommendedName>
        <fullName evidence="3">Uracil catabolism protein 4</fullName>
    </recommendedName>
</protein>
<reference evidence="1" key="1">
    <citation type="submission" date="2022-11" db="EMBL/GenBank/DDBJ databases">
        <authorList>
            <person name="Scott C."/>
            <person name="Bruce N."/>
        </authorList>
    </citation>
    <scope>NUCLEOTIDE SEQUENCE</scope>
</reference>
<comment type="caution">
    <text evidence="1">The sequence shown here is derived from an EMBL/GenBank/DDBJ whole genome shotgun (WGS) entry which is preliminary data.</text>
</comment>
<name>A0A9P1H2F0_9PEZI</name>
<sequence>MPRPPDPQLDPAGYLRSLNAVRERSKLVTEKALRNDLKHFDVDMGKFPDVVSFVSGIIKRDYDAPFTSIPPHGRHQHFCVGGRDRIASLLSTFPEEVDNSEKCRRLLDLYLVSVLLDAGAGTEWSYKSMENGRVYRRSEGIAVATLEMFKHGYFSGNPANKFQVDKHGLAQLTVERIAQGLQSKPGNTMAGVAGRTDLLVRLAKALDEKKEYFGDDGRPGNMIGRRALCPILTPNNLNVFPFPQSGPASTAPWESILPFHKLTQWLCYSLMQPMQSLLRIHFAGTELLTGLPEYRNGGLFIDLGVLTLKKEDMERGLHNYSEHFRVSGAKGVEVAPMFQPSDDVVVEWRGVTVGFLDMLCTEVNKALRSELNGNELSLPQLLEAGSWKGGREIAEVSRPNTKEPPILIDTDGTVF</sequence>
<evidence type="ECO:0000313" key="2">
    <source>
        <dbReference type="Proteomes" id="UP000838763"/>
    </source>
</evidence>